<comment type="caution">
    <text evidence="1">The sequence shown here is derived from an EMBL/GenBank/DDBJ whole genome shotgun (WGS) entry which is preliminary data.</text>
</comment>
<accession>A0A917UUW1</accession>
<dbReference type="RefSeq" id="WP_229671112.1">
    <property type="nucleotide sequence ID" value="NZ_BMOE01000017.1"/>
</dbReference>
<dbReference type="Proteomes" id="UP000635726">
    <property type="component" value="Unassembled WGS sequence"/>
</dbReference>
<dbReference type="AlphaFoldDB" id="A0A917UUW1"/>
<proteinExistence type="predicted"/>
<sequence length="99" mass="10461">MSLTGRIVGPNLSLFIEDISAAPTSFDPVSTDVSWKNPEPGTATSVLLAASPLVAGITGRYFEDCTEAEPYHPGVRRGVAGSALDPARLWQLSTDLLNC</sequence>
<evidence type="ECO:0000313" key="2">
    <source>
        <dbReference type="Proteomes" id="UP000635726"/>
    </source>
</evidence>
<keyword evidence="2" id="KW-1185">Reference proteome</keyword>
<reference evidence="1" key="2">
    <citation type="submission" date="2020-09" db="EMBL/GenBank/DDBJ databases">
        <authorList>
            <person name="Sun Q."/>
            <person name="Ohkuma M."/>
        </authorList>
    </citation>
    <scope>NUCLEOTIDE SEQUENCE</scope>
    <source>
        <strain evidence="1">JCM 14371</strain>
    </source>
</reference>
<evidence type="ECO:0000313" key="1">
    <source>
        <dbReference type="EMBL" id="GGJ87088.1"/>
    </source>
</evidence>
<organism evidence="1 2">
    <name type="scientific">Deinococcus aquiradiocola</name>
    <dbReference type="NCBI Taxonomy" id="393059"/>
    <lineage>
        <taxon>Bacteria</taxon>
        <taxon>Thermotogati</taxon>
        <taxon>Deinococcota</taxon>
        <taxon>Deinococci</taxon>
        <taxon>Deinococcales</taxon>
        <taxon>Deinococcaceae</taxon>
        <taxon>Deinococcus</taxon>
    </lineage>
</organism>
<gene>
    <name evidence="1" type="ORF">GCM10008939_33920</name>
</gene>
<protein>
    <submittedName>
        <fullName evidence="1">Uncharacterized protein</fullName>
    </submittedName>
</protein>
<reference evidence="1" key="1">
    <citation type="journal article" date="2014" name="Int. J. Syst. Evol. Microbiol.">
        <title>Complete genome sequence of Corynebacterium casei LMG S-19264T (=DSM 44701T), isolated from a smear-ripened cheese.</title>
        <authorList>
            <consortium name="US DOE Joint Genome Institute (JGI-PGF)"/>
            <person name="Walter F."/>
            <person name="Albersmeier A."/>
            <person name="Kalinowski J."/>
            <person name="Ruckert C."/>
        </authorList>
    </citation>
    <scope>NUCLEOTIDE SEQUENCE</scope>
    <source>
        <strain evidence="1">JCM 14371</strain>
    </source>
</reference>
<name>A0A917UUW1_9DEIO</name>
<dbReference type="EMBL" id="BMOE01000017">
    <property type="protein sequence ID" value="GGJ87088.1"/>
    <property type="molecule type" value="Genomic_DNA"/>
</dbReference>